<reference evidence="2" key="1">
    <citation type="submission" date="2021-10" db="EMBL/GenBank/DDBJ databases">
        <authorList>
            <person name="Piombo E."/>
        </authorList>
    </citation>
    <scope>NUCLEOTIDE SEQUENCE</scope>
</reference>
<name>A0A9N9UVH4_9HYPO</name>
<evidence type="ECO:0000313" key="3">
    <source>
        <dbReference type="Proteomes" id="UP000754883"/>
    </source>
</evidence>
<protein>
    <submittedName>
        <fullName evidence="2">Uncharacterized protein</fullName>
    </submittedName>
</protein>
<dbReference type="AlphaFoldDB" id="A0A9N9UVH4"/>
<keyword evidence="3" id="KW-1185">Reference proteome</keyword>
<dbReference type="EMBL" id="CABFNO020001546">
    <property type="protein sequence ID" value="CAG9997962.1"/>
    <property type="molecule type" value="Genomic_DNA"/>
</dbReference>
<evidence type="ECO:0000256" key="1">
    <source>
        <dbReference type="SAM" id="MobiDB-lite"/>
    </source>
</evidence>
<organism evidence="2 3">
    <name type="scientific">Clonostachys byssicola</name>
    <dbReference type="NCBI Taxonomy" id="160290"/>
    <lineage>
        <taxon>Eukaryota</taxon>
        <taxon>Fungi</taxon>
        <taxon>Dikarya</taxon>
        <taxon>Ascomycota</taxon>
        <taxon>Pezizomycotina</taxon>
        <taxon>Sordariomycetes</taxon>
        <taxon>Hypocreomycetidae</taxon>
        <taxon>Hypocreales</taxon>
        <taxon>Bionectriaceae</taxon>
        <taxon>Clonostachys</taxon>
    </lineage>
</organism>
<accession>A0A9N9UVH4</accession>
<gene>
    <name evidence="2" type="ORF">CBYS24578_00003400</name>
</gene>
<proteinExistence type="predicted"/>
<evidence type="ECO:0000313" key="2">
    <source>
        <dbReference type="EMBL" id="CAG9997962.1"/>
    </source>
</evidence>
<feature type="region of interest" description="Disordered" evidence="1">
    <location>
        <begin position="1"/>
        <end position="30"/>
    </location>
</feature>
<sequence length="60" mass="6143">MVPGPLAVGSKINGKTAKSHGPRYERDAADAPAAVRLEPGSADADADSIITKDLARGQEV</sequence>
<dbReference type="Proteomes" id="UP000754883">
    <property type="component" value="Unassembled WGS sequence"/>
</dbReference>
<comment type="caution">
    <text evidence="2">The sequence shown here is derived from an EMBL/GenBank/DDBJ whole genome shotgun (WGS) entry which is preliminary data.</text>
</comment>